<feature type="transmembrane region" description="Helical" evidence="1">
    <location>
        <begin position="164"/>
        <end position="187"/>
    </location>
</feature>
<accession>A0ABV1KQD7</accession>
<proteinExistence type="predicted"/>
<evidence type="ECO:0000256" key="1">
    <source>
        <dbReference type="SAM" id="Phobius"/>
    </source>
</evidence>
<dbReference type="Proteomes" id="UP001493487">
    <property type="component" value="Unassembled WGS sequence"/>
</dbReference>
<gene>
    <name evidence="2" type="ORF">QJS35_07665</name>
</gene>
<feature type="transmembrane region" description="Helical" evidence="1">
    <location>
        <begin position="244"/>
        <end position="261"/>
    </location>
</feature>
<feature type="transmembrane region" description="Helical" evidence="1">
    <location>
        <begin position="328"/>
        <end position="348"/>
    </location>
</feature>
<evidence type="ECO:0000313" key="2">
    <source>
        <dbReference type="EMBL" id="MEQ4482271.1"/>
    </source>
</evidence>
<sequence length="353" mass="39901">MAATQLNTQMAIKRNPRVSTPKHYITIVFGMWLIGGIFVDGYAHNHGVVETFFTPWHAILYSGFIASAIWMTWLLYLSRRATGLPWLQAAPIGYGLGLVGVVVFLAGGVGDMIWHIVFGIEQDTAALLSPTHLVLLVGAVLILSSPYRAEWHNKESKEPRWREFAPPFLSVVITMGAASFFLMYAWMFRFNLSAQPVVDWYWSTFSNEHIIEVNETRGLTYTLLDTILYMFPILLLMKRWKLPFGAIMALFAIITIMMNVLDGFEGWRTILVAMAAGLIGDLVYHGLRPYEGRMWAYRVVAFITPVALWTIYYIWMFMLTGIGWSVELWTGSVVEAGLVSLGLSVLALSPKRE</sequence>
<feature type="transmembrane region" description="Helical" evidence="1">
    <location>
        <begin position="59"/>
        <end position="77"/>
    </location>
</feature>
<name>A0ABV1KQD7_9BACL</name>
<feature type="transmembrane region" description="Helical" evidence="1">
    <location>
        <begin position="124"/>
        <end position="143"/>
    </location>
</feature>
<feature type="transmembrane region" description="Helical" evidence="1">
    <location>
        <begin position="267"/>
        <end position="287"/>
    </location>
</feature>
<reference evidence="2 3" key="1">
    <citation type="journal article" date="2023" name="Genome Announc.">
        <title>Pan-Genome Analyses of the Genus Cohnella and Proposal of the Novel Species Cohnella silvisoli sp. nov., Isolated from Forest Soil.</title>
        <authorList>
            <person name="Wang C."/>
            <person name="Mao L."/>
            <person name="Bao G."/>
            <person name="Zhu H."/>
        </authorList>
    </citation>
    <scope>NUCLEOTIDE SEQUENCE [LARGE SCALE GENOMIC DNA]</scope>
    <source>
        <strain evidence="2 3">NL03-T5-1</strain>
    </source>
</reference>
<organism evidence="2 3">
    <name type="scientific">Cohnella silvisoli</name>
    <dbReference type="NCBI Taxonomy" id="2873699"/>
    <lineage>
        <taxon>Bacteria</taxon>
        <taxon>Bacillati</taxon>
        <taxon>Bacillota</taxon>
        <taxon>Bacilli</taxon>
        <taxon>Bacillales</taxon>
        <taxon>Paenibacillaceae</taxon>
        <taxon>Cohnella</taxon>
    </lineage>
</organism>
<feature type="transmembrane region" description="Helical" evidence="1">
    <location>
        <begin position="299"/>
        <end position="322"/>
    </location>
</feature>
<feature type="transmembrane region" description="Helical" evidence="1">
    <location>
        <begin position="89"/>
        <end position="118"/>
    </location>
</feature>
<keyword evidence="1" id="KW-0812">Transmembrane</keyword>
<protein>
    <submittedName>
        <fullName evidence="2">Uncharacterized protein</fullName>
    </submittedName>
</protein>
<keyword evidence="1" id="KW-0472">Membrane</keyword>
<dbReference type="RefSeq" id="WP_232185066.1">
    <property type="nucleotide sequence ID" value="NZ_JAIOAP010000004.1"/>
</dbReference>
<keyword evidence="3" id="KW-1185">Reference proteome</keyword>
<feature type="transmembrane region" description="Helical" evidence="1">
    <location>
        <begin position="21"/>
        <end position="39"/>
    </location>
</feature>
<dbReference type="EMBL" id="JASKHM010000003">
    <property type="protein sequence ID" value="MEQ4482271.1"/>
    <property type="molecule type" value="Genomic_DNA"/>
</dbReference>
<keyword evidence="1" id="KW-1133">Transmembrane helix</keyword>
<evidence type="ECO:0000313" key="3">
    <source>
        <dbReference type="Proteomes" id="UP001493487"/>
    </source>
</evidence>
<feature type="transmembrane region" description="Helical" evidence="1">
    <location>
        <begin position="218"/>
        <end position="237"/>
    </location>
</feature>
<comment type="caution">
    <text evidence="2">The sequence shown here is derived from an EMBL/GenBank/DDBJ whole genome shotgun (WGS) entry which is preliminary data.</text>
</comment>